<keyword evidence="8 10" id="KW-1133">Transmembrane helix</keyword>
<comment type="similarity">
    <text evidence="2">Belongs to the GSP G family.</text>
</comment>
<dbReference type="PANTHER" id="PTHR30093">
    <property type="entry name" value="GENERAL SECRETION PATHWAY PROTEIN G"/>
    <property type="match status" value="1"/>
</dbReference>
<comment type="subcellular location">
    <subcellularLocation>
        <location evidence="1">Cell inner membrane</location>
        <topology evidence="1">Single-pass membrane protein</topology>
    </subcellularLocation>
</comment>
<evidence type="ECO:0000256" key="10">
    <source>
        <dbReference type="SAM" id="Phobius"/>
    </source>
</evidence>
<dbReference type="STRING" id="56804.BAE46_03260"/>
<dbReference type="EMBL" id="BAET01000033">
    <property type="protein sequence ID" value="GAB57009.1"/>
    <property type="molecule type" value="Genomic_DNA"/>
</dbReference>
<gene>
    <name evidence="12" type="primary">exeG</name>
    <name evidence="12" type="ORF">GPUN_2895</name>
</gene>
<evidence type="ECO:0000256" key="9">
    <source>
        <dbReference type="ARBA" id="ARBA00023136"/>
    </source>
</evidence>
<dbReference type="InterPro" id="IPR012902">
    <property type="entry name" value="N_methyl_site"/>
</dbReference>
<dbReference type="PRINTS" id="PR00813">
    <property type="entry name" value="BCTERIALGSPG"/>
</dbReference>
<feature type="domain" description="Type II secretion system protein GspG C-terminal" evidence="11">
    <location>
        <begin position="58"/>
        <end position="151"/>
    </location>
</feature>
<evidence type="ECO:0000313" key="13">
    <source>
        <dbReference type="Proteomes" id="UP000053586"/>
    </source>
</evidence>
<dbReference type="Pfam" id="PF08334">
    <property type="entry name" value="T2SSG"/>
    <property type="match status" value="1"/>
</dbReference>
<dbReference type="PANTHER" id="PTHR30093:SF44">
    <property type="entry name" value="TYPE II SECRETION SYSTEM CORE PROTEIN G"/>
    <property type="match status" value="1"/>
</dbReference>
<keyword evidence="5" id="KW-0488">Methylation</keyword>
<proteinExistence type="inferred from homology"/>
<dbReference type="NCBIfam" id="TIGR01710">
    <property type="entry name" value="typeII_sec_gspG"/>
    <property type="match status" value="1"/>
</dbReference>
<evidence type="ECO:0000256" key="5">
    <source>
        <dbReference type="ARBA" id="ARBA00022481"/>
    </source>
</evidence>
<evidence type="ECO:0000256" key="3">
    <source>
        <dbReference type="ARBA" id="ARBA00020042"/>
    </source>
</evidence>
<evidence type="ECO:0000259" key="11">
    <source>
        <dbReference type="Pfam" id="PF08334"/>
    </source>
</evidence>
<comment type="caution">
    <text evidence="12">The sequence shown here is derived from an EMBL/GenBank/DDBJ whole genome shotgun (WGS) entry which is preliminary data.</text>
</comment>
<dbReference type="InterPro" id="IPR010054">
    <property type="entry name" value="Type2_sec_GspG"/>
</dbReference>
<dbReference type="Pfam" id="PF07963">
    <property type="entry name" value="N_methyl"/>
    <property type="match status" value="1"/>
</dbReference>
<reference evidence="12 13" key="1">
    <citation type="journal article" date="2012" name="J. Bacteriol.">
        <title>Genome sequence of proteorhodopsin-containing sea ice bacterium Glaciecola punicea ACAM 611T.</title>
        <authorList>
            <person name="Qin Q.-L."/>
            <person name="Xie B.-B."/>
            <person name="Shu Y.-L."/>
            <person name="Rong J.-C."/>
            <person name="Zhao D.-L."/>
            <person name="Zhang X.-Y."/>
            <person name="Chen X.-L."/>
            <person name="Zhou B.-C."/>
            <person name="Zhanga Y.-Z."/>
        </authorList>
    </citation>
    <scope>NUCLEOTIDE SEQUENCE [LARGE SCALE GENOMIC DNA]</scope>
    <source>
        <strain evidence="12 13">ACAM 611</strain>
    </source>
</reference>
<dbReference type="Proteomes" id="UP000053586">
    <property type="component" value="Unassembled WGS sequence"/>
</dbReference>
<dbReference type="RefSeq" id="WP_006007746.1">
    <property type="nucleotide sequence ID" value="NZ_BAET01000033.1"/>
</dbReference>
<keyword evidence="9 10" id="KW-0472">Membrane</keyword>
<dbReference type="Gene3D" id="3.30.700.10">
    <property type="entry name" value="Glycoprotein, Type 4 Pilin"/>
    <property type="match status" value="1"/>
</dbReference>
<evidence type="ECO:0000256" key="4">
    <source>
        <dbReference type="ARBA" id="ARBA00022475"/>
    </source>
</evidence>
<dbReference type="SUPFAM" id="SSF54523">
    <property type="entry name" value="Pili subunits"/>
    <property type="match status" value="1"/>
</dbReference>
<dbReference type="AlphaFoldDB" id="H5TF82"/>
<dbReference type="GO" id="GO:0005886">
    <property type="term" value="C:plasma membrane"/>
    <property type="evidence" value="ECO:0007669"/>
    <property type="project" value="UniProtKB-SubCell"/>
</dbReference>
<dbReference type="NCBIfam" id="TIGR02532">
    <property type="entry name" value="IV_pilin_GFxxxE"/>
    <property type="match status" value="1"/>
</dbReference>
<dbReference type="InterPro" id="IPR045584">
    <property type="entry name" value="Pilin-like"/>
</dbReference>
<dbReference type="GO" id="GO:0015628">
    <property type="term" value="P:protein secretion by the type II secretion system"/>
    <property type="evidence" value="ECO:0007669"/>
    <property type="project" value="InterPro"/>
</dbReference>
<dbReference type="eggNOG" id="COG2165">
    <property type="taxonomic scope" value="Bacteria"/>
</dbReference>
<evidence type="ECO:0000256" key="7">
    <source>
        <dbReference type="ARBA" id="ARBA00022692"/>
    </source>
</evidence>
<evidence type="ECO:0000256" key="8">
    <source>
        <dbReference type="ARBA" id="ARBA00022989"/>
    </source>
</evidence>
<evidence type="ECO:0000256" key="2">
    <source>
        <dbReference type="ARBA" id="ARBA00009984"/>
    </source>
</evidence>
<feature type="transmembrane region" description="Helical" evidence="10">
    <location>
        <begin position="35"/>
        <end position="56"/>
    </location>
</feature>
<evidence type="ECO:0000256" key="6">
    <source>
        <dbReference type="ARBA" id="ARBA00022519"/>
    </source>
</evidence>
<reference evidence="12 13" key="2">
    <citation type="journal article" date="2017" name="Antonie Van Leeuwenhoek">
        <title>Rhizobium rhizosphaerae sp. nov., a novel species isolated from rice rhizosphere.</title>
        <authorList>
            <person name="Zhao J.J."/>
            <person name="Zhang J."/>
            <person name="Zhang R.J."/>
            <person name="Zhang C.W."/>
            <person name="Yin H.Q."/>
            <person name="Zhang X.X."/>
        </authorList>
    </citation>
    <scope>NUCLEOTIDE SEQUENCE [LARGE SCALE GENOMIC DNA]</scope>
    <source>
        <strain evidence="12 13">ACAM 611</strain>
    </source>
</reference>
<dbReference type="InterPro" id="IPR013545">
    <property type="entry name" value="T2SS_protein-GspG_C"/>
</dbReference>
<accession>H5TF82</accession>
<organism evidence="12 13">
    <name type="scientific">Glaciecola punicea ACAM 611</name>
    <dbReference type="NCBI Taxonomy" id="1121923"/>
    <lineage>
        <taxon>Bacteria</taxon>
        <taxon>Pseudomonadati</taxon>
        <taxon>Pseudomonadota</taxon>
        <taxon>Gammaproteobacteria</taxon>
        <taxon>Alteromonadales</taxon>
        <taxon>Alteromonadaceae</taxon>
        <taxon>Glaciecola</taxon>
    </lineage>
</organism>
<evidence type="ECO:0000313" key="12">
    <source>
        <dbReference type="EMBL" id="GAB57009.1"/>
    </source>
</evidence>
<evidence type="ECO:0000256" key="1">
    <source>
        <dbReference type="ARBA" id="ARBA00004377"/>
    </source>
</evidence>
<keyword evidence="6" id="KW-0997">Cell inner membrane</keyword>
<keyword evidence="7 10" id="KW-0812">Transmembrane</keyword>
<dbReference type="GO" id="GO:0015627">
    <property type="term" value="C:type II protein secretion system complex"/>
    <property type="evidence" value="ECO:0007669"/>
    <property type="project" value="InterPro"/>
</dbReference>
<name>H5TF82_9ALTE</name>
<dbReference type="InterPro" id="IPR000983">
    <property type="entry name" value="Bac_GSPG_pilin"/>
</dbReference>
<dbReference type="PROSITE" id="PS00409">
    <property type="entry name" value="PROKAR_NTER_METHYL"/>
    <property type="match status" value="1"/>
</dbReference>
<sequence length="155" mass="17535">MLSNAPPVYPRGGTYIFAWKITQVYMNKIRVVRGFTLVELLIVMLILGLLASLIAPQMFGRVDSSRVQTAETQMRMLETALNTFRIDTGRFPENLAELRASEHSMWNGPYLPRELPMDPWGNAYVYRVPGEDGRPFALMSLGPEGQEASEDVIRN</sequence>
<keyword evidence="13" id="KW-1185">Reference proteome</keyword>
<keyword evidence="4" id="KW-1003">Cell membrane</keyword>
<protein>
    <recommendedName>
        <fullName evidence="3">Type II secretion system core protein G</fullName>
    </recommendedName>
</protein>